<evidence type="ECO:0000256" key="12">
    <source>
        <dbReference type="SAM" id="Phobius"/>
    </source>
</evidence>
<evidence type="ECO:0000256" key="11">
    <source>
        <dbReference type="ARBA" id="ARBA00048026"/>
    </source>
</evidence>
<dbReference type="Pfam" id="PF00361">
    <property type="entry name" value="Proton_antipo_M"/>
    <property type="match status" value="2"/>
</dbReference>
<evidence type="ECO:0000256" key="6">
    <source>
        <dbReference type="ARBA" id="ARBA00022967"/>
    </source>
</evidence>
<dbReference type="GO" id="GO:0009535">
    <property type="term" value="C:chloroplast thylakoid membrane"/>
    <property type="evidence" value="ECO:0007669"/>
    <property type="project" value="UniProtKB-SubCell"/>
</dbReference>
<evidence type="ECO:0000313" key="14">
    <source>
        <dbReference type="EMBL" id="PIM99171.1"/>
    </source>
</evidence>
<evidence type="ECO:0000256" key="9">
    <source>
        <dbReference type="ARBA" id="ARBA00023136"/>
    </source>
</evidence>
<keyword evidence="5 12" id="KW-0812">Transmembrane</keyword>
<evidence type="ECO:0000256" key="4">
    <source>
        <dbReference type="ARBA" id="ARBA00022640"/>
    </source>
</evidence>
<dbReference type="EMBL" id="NKXS01007764">
    <property type="protein sequence ID" value="PIM99171.1"/>
    <property type="molecule type" value="Genomic_DNA"/>
</dbReference>
<feature type="transmembrane region" description="Helical" evidence="12">
    <location>
        <begin position="108"/>
        <end position="129"/>
    </location>
</feature>
<dbReference type="PANTHER" id="PTHR22773">
    <property type="entry name" value="NADH DEHYDROGENASE"/>
    <property type="match status" value="1"/>
</dbReference>
<accession>A0A2G9G1U3</accession>
<name>A0A2G9G1U3_9LAMI</name>
<evidence type="ECO:0000313" key="15">
    <source>
        <dbReference type="Proteomes" id="UP000231279"/>
    </source>
</evidence>
<keyword evidence="15" id="KW-1185">Reference proteome</keyword>
<keyword evidence="8" id="KW-0520">NAD</keyword>
<feature type="transmembrane region" description="Helical" evidence="12">
    <location>
        <begin position="141"/>
        <end position="163"/>
    </location>
</feature>
<dbReference type="Proteomes" id="UP000231279">
    <property type="component" value="Unassembled WGS sequence"/>
</dbReference>
<feature type="transmembrane region" description="Helical" evidence="12">
    <location>
        <begin position="231"/>
        <end position="252"/>
    </location>
</feature>
<evidence type="ECO:0000256" key="2">
    <source>
        <dbReference type="ARBA" id="ARBA00004334"/>
    </source>
</evidence>
<feature type="transmembrane region" description="Helical" evidence="12">
    <location>
        <begin position="183"/>
        <end position="201"/>
    </location>
</feature>
<feature type="transmembrane region" description="Helical" evidence="12">
    <location>
        <begin position="344"/>
        <end position="366"/>
    </location>
</feature>
<feature type="domain" description="NADH:quinone oxidoreductase/Mrp antiporter transmembrane" evidence="13">
    <location>
        <begin position="104"/>
        <end position="217"/>
    </location>
</feature>
<comment type="subcellular location">
    <subcellularLocation>
        <location evidence="1">Membrane</location>
        <topology evidence="1">Multi-pass membrane protein</topology>
    </subcellularLocation>
    <subcellularLocation>
        <location evidence="2">Plastid</location>
        <location evidence="2">Chloroplast thylakoid membrane</location>
    </subcellularLocation>
</comment>
<evidence type="ECO:0000256" key="5">
    <source>
        <dbReference type="ARBA" id="ARBA00022692"/>
    </source>
</evidence>
<comment type="catalytic activity">
    <reaction evidence="11">
        <text>a plastoquinone + NADH + (n+1) H(+)(in) = a plastoquinol + NAD(+) + n H(+)(out)</text>
        <dbReference type="Rhea" id="RHEA:42608"/>
        <dbReference type="Rhea" id="RHEA-COMP:9561"/>
        <dbReference type="Rhea" id="RHEA-COMP:9562"/>
        <dbReference type="ChEBI" id="CHEBI:15378"/>
        <dbReference type="ChEBI" id="CHEBI:17757"/>
        <dbReference type="ChEBI" id="CHEBI:57540"/>
        <dbReference type="ChEBI" id="CHEBI:57945"/>
        <dbReference type="ChEBI" id="CHEBI:62192"/>
    </reaction>
</comment>
<keyword evidence="3" id="KW-0813">Transport</keyword>
<proteinExistence type="predicted"/>
<keyword evidence="4" id="KW-0934">Plastid</keyword>
<keyword evidence="6" id="KW-1278">Translocase</keyword>
<dbReference type="EC" id="1.6.5.3" evidence="14"/>
<feature type="transmembrane region" description="Helical" evidence="12">
    <location>
        <begin position="258"/>
        <end position="283"/>
    </location>
</feature>
<feature type="domain" description="NADH:quinone oxidoreductase/Mrp antiporter transmembrane" evidence="13">
    <location>
        <begin position="218"/>
        <end position="347"/>
    </location>
</feature>
<feature type="transmembrane region" description="Helical" evidence="12">
    <location>
        <begin position="54"/>
        <end position="72"/>
    </location>
</feature>
<feature type="transmembrane region" description="Helical" evidence="12">
    <location>
        <begin position="84"/>
        <end position="102"/>
    </location>
</feature>
<dbReference type="GO" id="GO:0016491">
    <property type="term" value="F:oxidoreductase activity"/>
    <property type="evidence" value="ECO:0007669"/>
    <property type="project" value="UniProtKB-KW"/>
</dbReference>
<keyword evidence="9 12" id="KW-0472">Membrane</keyword>
<evidence type="ECO:0000256" key="10">
    <source>
        <dbReference type="ARBA" id="ARBA00047726"/>
    </source>
</evidence>
<feature type="transmembrane region" description="Helical" evidence="12">
    <location>
        <begin position="304"/>
        <end position="324"/>
    </location>
</feature>
<comment type="catalytic activity">
    <reaction evidence="10">
        <text>a plastoquinone + NADPH + (n+1) H(+)(in) = a plastoquinol + NADP(+) + n H(+)(out)</text>
        <dbReference type="Rhea" id="RHEA:42612"/>
        <dbReference type="Rhea" id="RHEA-COMP:9561"/>
        <dbReference type="Rhea" id="RHEA-COMP:9562"/>
        <dbReference type="ChEBI" id="CHEBI:15378"/>
        <dbReference type="ChEBI" id="CHEBI:17757"/>
        <dbReference type="ChEBI" id="CHEBI:57783"/>
        <dbReference type="ChEBI" id="CHEBI:58349"/>
        <dbReference type="ChEBI" id="CHEBI:62192"/>
    </reaction>
</comment>
<organism evidence="14 15">
    <name type="scientific">Handroanthus impetiginosus</name>
    <dbReference type="NCBI Taxonomy" id="429701"/>
    <lineage>
        <taxon>Eukaryota</taxon>
        <taxon>Viridiplantae</taxon>
        <taxon>Streptophyta</taxon>
        <taxon>Embryophyta</taxon>
        <taxon>Tracheophyta</taxon>
        <taxon>Spermatophyta</taxon>
        <taxon>Magnoliopsida</taxon>
        <taxon>eudicotyledons</taxon>
        <taxon>Gunneridae</taxon>
        <taxon>Pentapetalae</taxon>
        <taxon>asterids</taxon>
        <taxon>lamiids</taxon>
        <taxon>Lamiales</taxon>
        <taxon>Bignoniaceae</taxon>
        <taxon>Crescentiina</taxon>
        <taxon>Tabebuia alliance</taxon>
        <taxon>Handroanthus</taxon>
    </lineage>
</organism>
<keyword evidence="14" id="KW-0560">Oxidoreductase</keyword>
<comment type="caution">
    <text evidence="14">The sequence shown here is derived from an EMBL/GenBank/DDBJ whole genome shotgun (WGS) entry which is preliminary data.</text>
</comment>
<dbReference type="InterPro" id="IPR001750">
    <property type="entry name" value="ND/Mrp_TM"/>
</dbReference>
<evidence type="ECO:0000259" key="13">
    <source>
        <dbReference type="Pfam" id="PF00361"/>
    </source>
</evidence>
<reference evidence="15" key="1">
    <citation type="journal article" date="2018" name="Gigascience">
        <title>Genome assembly of the Pink Ipe (Handroanthus impetiginosus, Bignoniaceae), a highly valued, ecologically keystone Neotropical timber forest tree.</title>
        <authorList>
            <person name="Silva-Junior O.B."/>
            <person name="Grattapaglia D."/>
            <person name="Novaes E."/>
            <person name="Collevatti R.G."/>
        </authorList>
    </citation>
    <scope>NUCLEOTIDE SEQUENCE [LARGE SCALE GENOMIC DNA]</scope>
    <source>
        <strain evidence="15">cv. UFG-1</strain>
    </source>
</reference>
<keyword evidence="7 12" id="KW-1133">Transmembrane helix</keyword>
<protein>
    <submittedName>
        <fullName evidence="14">NADH dehydrogenase subunits 2, 5</fullName>
        <ecNumber evidence="14">1.6.5.3</ecNumber>
    </submittedName>
</protein>
<gene>
    <name evidence="14" type="ORF">CDL12_28345</name>
</gene>
<dbReference type="OrthoDB" id="888699at2759"/>
<dbReference type="STRING" id="429701.A0A2G9G1U3"/>
<sequence length="445" mass="49017">MLTISLISLLIAVPLFSYRITPDLFNRITSLSLAFAGYLSGFFHVTNLSQGIEVFLLVVGSIILISWANFSINTSRYGSETPTISEYSLLIIFTTIGGSLLISSSDIVSMFLSIELQSFAVYVLATLYRNSESATAAGLKYFLLGGLSSSLILLGTALIYSNTGLTHFDSIYNLLSVEDIDSGVFRGVQLGIVLIGVGFLFKVAAAPFHNWAPDVYDGTVLGLSQYKIKRLLTYSTISHVGFLLLALSMNTQESVESFIFYLVQYTITNVNVFIVLLALGYIISNTPYDIEFIEQLKSQFGQNPFLSVSFAVCLFSIAGIPPLIGFFAKQIVLYSSMNENNASFIGYYFLSITAILVSVISAFYYLKIVQAMYFEKSTSFSEIRSSDGERSTIELSESTLYKATSVSNLHSVAIATLTIVIVLFIFQPIILLNSCHLLALSLFYY</sequence>
<evidence type="ECO:0000256" key="1">
    <source>
        <dbReference type="ARBA" id="ARBA00004141"/>
    </source>
</evidence>
<evidence type="ECO:0000256" key="7">
    <source>
        <dbReference type="ARBA" id="ARBA00022989"/>
    </source>
</evidence>
<evidence type="ECO:0000256" key="3">
    <source>
        <dbReference type="ARBA" id="ARBA00022448"/>
    </source>
</evidence>
<feature type="transmembrane region" description="Helical" evidence="12">
    <location>
        <begin position="412"/>
        <end position="444"/>
    </location>
</feature>
<evidence type="ECO:0000256" key="8">
    <source>
        <dbReference type="ARBA" id="ARBA00023027"/>
    </source>
</evidence>
<dbReference type="AlphaFoldDB" id="A0A2G9G1U3"/>